<sequence length="340" mass="37016">MLSKQVALAAAASAYLVLPPITGVEEAFNALPIEPISAWALPAHALQQSISVPCPQCKGGDKIQLDFSIARSSRLVLNGFELYPDVDLWNDDLVASLVGADGHVEQSRLGYSLDVQEGMRDAAQDLQIVDVDLRVIEVGHQYVDGLPTVHVQLIKGLKEGLSLGKVALKEASEPDCTSMLCRAKAMVGNVMDSIKGIDWKGCGSYWLATPDDLVQDDQSTQKQSELEAPSVDSGILDQQAEEPFRGTEWRPFLTNLASHILMPILLGIAAGIGVAIITMALYNMALRLTLAVKSRRSRGGRCCRKKQSSRRHEVDVEKTGLMADDAQEQLPQYQDEVPKN</sequence>
<proteinExistence type="predicted"/>
<dbReference type="Pfam" id="PF24854">
    <property type="entry name" value="DUF7728"/>
    <property type="match status" value="1"/>
</dbReference>
<evidence type="ECO:0000313" key="5">
    <source>
        <dbReference type="Proteomes" id="UP000224854"/>
    </source>
</evidence>
<reference evidence="4 5" key="1">
    <citation type="submission" date="2017-06" db="EMBL/GenBank/DDBJ databases">
        <title>Ant-infecting Ophiocordyceps genomes reveal a high diversity of potential behavioral manipulation genes and a possible major role for enterotoxins.</title>
        <authorList>
            <person name="De Bekker C."/>
            <person name="Evans H.C."/>
            <person name="Brachmann A."/>
            <person name="Hughes D.P."/>
        </authorList>
    </citation>
    <scope>NUCLEOTIDE SEQUENCE [LARGE SCALE GENOMIC DNA]</scope>
    <source>
        <strain evidence="4 5">1348a</strain>
    </source>
</reference>
<protein>
    <recommendedName>
        <fullName evidence="3">DUF7728 domain-containing protein</fullName>
    </recommendedName>
</protein>
<dbReference type="InterPro" id="IPR056145">
    <property type="entry name" value="DUF7728"/>
</dbReference>
<gene>
    <name evidence="4" type="ORF">CDD82_5894</name>
</gene>
<dbReference type="PANTHER" id="PTHR40622:SF1">
    <property type="match status" value="1"/>
</dbReference>
<name>A0A2C5XHI9_9HYPO</name>
<feature type="domain" description="DUF7728" evidence="3">
    <location>
        <begin position="61"/>
        <end position="170"/>
    </location>
</feature>
<evidence type="ECO:0000256" key="2">
    <source>
        <dbReference type="SAM" id="Phobius"/>
    </source>
</evidence>
<keyword evidence="2" id="KW-1133">Transmembrane helix</keyword>
<dbReference type="AlphaFoldDB" id="A0A2C5XHI9"/>
<keyword evidence="5" id="KW-1185">Reference proteome</keyword>
<dbReference type="EMBL" id="NJEU01000570">
    <property type="protein sequence ID" value="PHH72619.1"/>
    <property type="molecule type" value="Genomic_DNA"/>
</dbReference>
<feature type="region of interest" description="Disordered" evidence="1">
    <location>
        <begin position="301"/>
        <end position="340"/>
    </location>
</feature>
<organism evidence="4 5">
    <name type="scientific">Ophiocordyceps australis</name>
    <dbReference type="NCBI Taxonomy" id="1399860"/>
    <lineage>
        <taxon>Eukaryota</taxon>
        <taxon>Fungi</taxon>
        <taxon>Dikarya</taxon>
        <taxon>Ascomycota</taxon>
        <taxon>Pezizomycotina</taxon>
        <taxon>Sordariomycetes</taxon>
        <taxon>Hypocreomycetidae</taxon>
        <taxon>Hypocreales</taxon>
        <taxon>Ophiocordycipitaceae</taxon>
        <taxon>Ophiocordyceps</taxon>
    </lineage>
</organism>
<dbReference type="OrthoDB" id="5409353at2759"/>
<evidence type="ECO:0000313" key="4">
    <source>
        <dbReference type="EMBL" id="PHH72619.1"/>
    </source>
</evidence>
<feature type="transmembrane region" description="Helical" evidence="2">
    <location>
        <begin position="260"/>
        <end position="286"/>
    </location>
</feature>
<accession>A0A2C5XHI9</accession>
<dbReference type="Proteomes" id="UP000224854">
    <property type="component" value="Unassembled WGS sequence"/>
</dbReference>
<evidence type="ECO:0000259" key="3">
    <source>
        <dbReference type="Pfam" id="PF24854"/>
    </source>
</evidence>
<dbReference type="PANTHER" id="PTHR40622">
    <property type="match status" value="1"/>
</dbReference>
<keyword evidence="2" id="KW-0812">Transmembrane</keyword>
<keyword evidence="2" id="KW-0472">Membrane</keyword>
<evidence type="ECO:0000256" key="1">
    <source>
        <dbReference type="SAM" id="MobiDB-lite"/>
    </source>
</evidence>
<comment type="caution">
    <text evidence="4">The sequence shown here is derived from an EMBL/GenBank/DDBJ whole genome shotgun (WGS) entry which is preliminary data.</text>
</comment>